<gene>
    <name evidence="1" type="ORF">SARC_07326</name>
</gene>
<proteinExistence type="predicted"/>
<organism evidence="1 2">
    <name type="scientific">Sphaeroforma arctica JP610</name>
    <dbReference type="NCBI Taxonomy" id="667725"/>
    <lineage>
        <taxon>Eukaryota</taxon>
        <taxon>Ichthyosporea</taxon>
        <taxon>Ichthyophonida</taxon>
        <taxon>Sphaeroforma</taxon>
    </lineage>
</organism>
<keyword evidence="2" id="KW-1185">Reference proteome</keyword>
<protein>
    <submittedName>
        <fullName evidence="1">Uncharacterized protein</fullName>
    </submittedName>
</protein>
<accession>A0A0L0FWI2</accession>
<dbReference type="GeneID" id="25907830"/>
<dbReference type="AlphaFoldDB" id="A0A0L0FWI2"/>
<evidence type="ECO:0000313" key="2">
    <source>
        <dbReference type="Proteomes" id="UP000054560"/>
    </source>
</evidence>
<dbReference type="OrthoDB" id="10582485at2759"/>
<reference evidence="1 2" key="1">
    <citation type="submission" date="2011-02" db="EMBL/GenBank/DDBJ databases">
        <title>The Genome Sequence of Sphaeroforma arctica JP610.</title>
        <authorList>
            <consortium name="The Broad Institute Genome Sequencing Platform"/>
            <person name="Russ C."/>
            <person name="Cuomo C."/>
            <person name="Young S.K."/>
            <person name="Zeng Q."/>
            <person name="Gargeya S."/>
            <person name="Alvarado L."/>
            <person name="Berlin A."/>
            <person name="Chapman S.B."/>
            <person name="Chen Z."/>
            <person name="Freedman E."/>
            <person name="Gellesch M."/>
            <person name="Goldberg J."/>
            <person name="Griggs A."/>
            <person name="Gujja S."/>
            <person name="Heilman E."/>
            <person name="Heiman D."/>
            <person name="Howarth C."/>
            <person name="Mehta T."/>
            <person name="Neiman D."/>
            <person name="Pearson M."/>
            <person name="Roberts A."/>
            <person name="Saif S."/>
            <person name="Shea T."/>
            <person name="Shenoy N."/>
            <person name="Sisk P."/>
            <person name="Stolte C."/>
            <person name="Sykes S."/>
            <person name="White J."/>
            <person name="Yandava C."/>
            <person name="Burger G."/>
            <person name="Gray M.W."/>
            <person name="Holland P.W.H."/>
            <person name="King N."/>
            <person name="Lang F.B.F."/>
            <person name="Roger A.J."/>
            <person name="Ruiz-Trillo I."/>
            <person name="Haas B."/>
            <person name="Nusbaum C."/>
            <person name="Birren B."/>
        </authorList>
    </citation>
    <scope>NUCLEOTIDE SEQUENCE [LARGE SCALE GENOMIC DNA]</scope>
    <source>
        <strain evidence="1 2">JP610</strain>
    </source>
</reference>
<sequence>MSVSEEPETLSNILKKGEVPADQPIQNDDGSLNLANQQALVHCGRCSSYFMACACEMDGHGIDSVITGAPDPRVDAKPIELLRRWASLMVLIPTLYQFDSKAYVEEDGPALSKALEESGSKVVEMTEAYIKMNHPVTDQIAKMFESWKLPLSEAPKQAVHDELRASTRAFIKGDFACVTKIGRVMINNAFQMCDQSKYSMNDLKLQVMFVVLNVLDQVMSIEFTAPYQFLSMEAYRSESVIAKQFWDKYTSEET</sequence>
<dbReference type="RefSeq" id="XP_014154215.1">
    <property type="nucleotide sequence ID" value="XM_014298740.1"/>
</dbReference>
<name>A0A0L0FWI2_9EUKA</name>
<evidence type="ECO:0000313" key="1">
    <source>
        <dbReference type="EMBL" id="KNC80313.1"/>
    </source>
</evidence>
<dbReference type="EMBL" id="KQ242169">
    <property type="protein sequence ID" value="KNC80313.1"/>
    <property type="molecule type" value="Genomic_DNA"/>
</dbReference>
<dbReference type="Proteomes" id="UP000054560">
    <property type="component" value="Unassembled WGS sequence"/>
</dbReference>